<organism evidence="2 3">
    <name type="scientific">Hermanssonia centrifuga</name>
    <dbReference type="NCBI Taxonomy" id="98765"/>
    <lineage>
        <taxon>Eukaryota</taxon>
        <taxon>Fungi</taxon>
        <taxon>Dikarya</taxon>
        <taxon>Basidiomycota</taxon>
        <taxon>Agaricomycotina</taxon>
        <taxon>Agaricomycetes</taxon>
        <taxon>Polyporales</taxon>
        <taxon>Meruliaceae</taxon>
        <taxon>Hermanssonia</taxon>
    </lineage>
</organism>
<feature type="domain" description="Fungal ligninase C-terminal" evidence="1">
    <location>
        <begin position="95"/>
        <end position="171"/>
    </location>
</feature>
<dbReference type="InterPro" id="IPR024589">
    <property type="entry name" value="Ligninase_C"/>
</dbReference>
<accession>A0A2R6NF33</accession>
<dbReference type="InterPro" id="IPR010255">
    <property type="entry name" value="Haem_peroxidase_sf"/>
</dbReference>
<protein>
    <recommendedName>
        <fullName evidence="1">Fungal ligninase C-terminal domain-containing protein</fullName>
    </recommendedName>
</protein>
<reference evidence="2 3" key="1">
    <citation type="submission" date="2018-02" db="EMBL/GenBank/DDBJ databases">
        <title>Genome sequence of the basidiomycete white-rot fungus Phlebia centrifuga.</title>
        <authorList>
            <person name="Granchi Z."/>
            <person name="Peng M."/>
            <person name="de Vries R.P."/>
            <person name="Hilden K."/>
            <person name="Makela M.R."/>
            <person name="Grigoriev I."/>
            <person name="Riley R."/>
        </authorList>
    </citation>
    <scope>NUCLEOTIDE SEQUENCE [LARGE SCALE GENOMIC DNA]</scope>
    <source>
        <strain evidence="2 3">FBCC195</strain>
    </source>
</reference>
<dbReference type="GO" id="GO:0006979">
    <property type="term" value="P:response to oxidative stress"/>
    <property type="evidence" value="ECO:0007669"/>
    <property type="project" value="InterPro"/>
</dbReference>
<dbReference type="GO" id="GO:0004601">
    <property type="term" value="F:peroxidase activity"/>
    <property type="evidence" value="ECO:0007669"/>
    <property type="project" value="InterPro"/>
</dbReference>
<dbReference type="Proteomes" id="UP000186601">
    <property type="component" value="Unassembled WGS sequence"/>
</dbReference>
<keyword evidence="3" id="KW-1185">Reference proteome</keyword>
<dbReference type="Gene3D" id="1.10.420.10">
    <property type="entry name" value="Peroxidase, domain 2"/>
    <property type="match status" value="2"/>
</dbReference>
<name>A0A2R6NF33_9APHY</name>
<sequence>MRISHTEWLILIFSQGGIQGTVESPLKGEFRLQSDHLVCFELPLPEIYYISKHIYFSWLAIPERLANGNPLAVSSAGSYRRPELTVINIAADQAKLQNRFQFIFEAMGQIGTDPTTLIDCSEVLPVPPPLPASSIPHFPAGKTNNDVEQACAETPFPTLPTQPGPQTAVPQV</sequence>
<comment type="caution">
    <text evidence="2">The sequence shown here is derived from an EMBL/GenBank/DDBJ whole genome shotgun (WGS) entry which is preliminary data.</text>
</comment>
<dbReference type="GO" id="GO:0020037">
    <property type="term" value="F:heme binding"/>
    <property type="evidence" value="ECO:0007669"/>
    <property type="project" value="InterPro"/>
</dbReference>
<dbReference type="OrthoDB" id="2719055at2759"/>
<evidence type="ECO:0000313" key="2">
    <source>
        <dbReference type="EMBL" id="PSR70889.1"/>
    </source>
</evidence>
<proteinExistence type="predicted"/>
<dbReference type="SUPFAM" id="SSF48113">
    <property type="entry name" value="Heme-dependent peroxidases"/>
    <property type="match status" value="1"/>
</dbReference>
<dbReference type="STRING" id="98765.A0A2R6NF33"/>
<evidence type="ECO:0000259" key="1">
    <source>
        <dbReference type="Pfam" id="PF11895"/>
    </source>
</evidence>
<evidence type="ECO:0000313" key="3">
    <source>
        <dbReference type="Proteomes" id="UP000186601"/>
    </source>
</evidence>
<dbReference type="Pfam" id="PF11895">
    <property type="entry name" value="Peroxidase_ext"/>
    <property type="match status" value="1"/>
</dbReference>
<gene>
    <name evidence="2" type="ORF">PHLCEN_2v13251</name>
</gene>
<dbReference type="EMBL" id="MLYV02001305">
    <property type="protein sequence ID" value="PSR70889.1"/>
    <property type="molecule type" value="Genomic_DNA"/>
</dbReference>
<dbReference type="AlphaFoldDB" id="A0A2R6NF33"/>